<evidence type="ECO:0000256" key="15">
    <source>
        <dbReference type="SAM" id="MobiDB-lite"/>
    </source>
</evidence>
<comment type="catalytic activity">
    <reaction evidence="11">
        <text>octanoyl-CoA + (R)-carnitine = O-octanoyl-(R)-carnitine + CoA</text>
        <dbReference type="Rhea" id="RHEA:17177"/>
        <dbReference type="ChEBI" id="CHEBI:16347"/>
        <dbReference type="ChEBI" id="CHEBI:18102"/>
        <dbReference type="ChEBI" id="CHEBI:57287"/>
        <dbReference type="ChEBI" id="CHEBI:57386"/>
        <dbReference type="EC" id="2.3.1.137"/>
    </reaction>
</comment>
<evidence type="ECO:0000256" key="1">
    <source>
        <dbReference type="ARBA" id="ARBA00004275"/>
    </source>
</evidence>
<evidence type="ECO:0000256" key="2">
    <source>
        <dbReference type="ARBA" id="ARBA00005005"/>
    </source>
</evidence>
<dbReference type="AlphaFoldDB" id="A0A7M7TH12"/>
<dbReference type="GeneID" id="585404"/>
<protein>
    <recommendedName>
        <fullName evidence="13">Peroxisomal carnitine O-octanoyltransferase</fullName>
        <ecNumber evidence="12">2.3.1.137</ecNumber>
    </recommendedName>
</protein>
<feature type="domain" description="Choline/carnitine acyltransferase" evidence="16">
    <location>
        <begin position="22"/>
        <end position="594"/>
    </location>
</feature>
<dbReference type="EC" id="2.3.1.137" evidence="12"/>
<keyword evidence="6" id="KW-0276">Fatty acid metabolism</keyword>
<dbReference type="FunFam" id="3.30.559.10:FF:000200">
    <property type="entry name" value="Predicted protein"/>
    <property type="match status" value="1"/>
</dbReference>
<dbReference type="EnsemblMetazoa" id="XM_785233">
    <property type="protein sequence ID" value="XP_790326"/>
    <property type="gene ID" value="LOC585404"/>
</dbReference>
<evidence type="ECO:0000256" key="8">
    <source>
        <dbReference type="ARBA" id="ARBA00023098"/>
    </source>
</evidence>
<keyword evidence="10" id="KW-0012">Acyltransferase</keyword>
<dbReference type="InterPro" id="IPR023213">
    <property type="entry name" value="CAT-like_dom_sf"/>
</dbReference>
<comment type="subcellular location">
    <subcellularLocation>
        <location evidence="1">Peroxisome</location>
    </subcellularLocation>
</comment>
<dbReference type="InterPro" id="IPR039551">
    <property type="entry name" value="Cho/carn_acyl_trans"/>
</dbReference>
<dbReference type="FunFam" id="3.30.559.70:FF:000006">
    <property type="entry name" value="Peroxisomal carnitine O-octanoyltransferase"/>
    <property type="match status" value="1"/>
</dbReference>
<evidence type="ECO:0000256" key="4">
    <source>
        <dbReference type="ARBA" id="ARBA00022448"/>
    </source>
</evidence>
<dbReference type="GO" id="GO:0008458">
    <property type="term" value="F:carnitine O-octanoyltransferase activity"/>
    <property type="evidence" value="ECO:0000318"/>
    <property type="project" value="GO_Central"/>
</dbReference>
<evidence type="ECO:0000256" key="11">
    <source>
        <dbReference type="ARBA" id="ARBA00052326"/>
    </source>
</evidence>
<dbReference type="InParanoid" id="A0A7M7TH12"/>
<reference evidence="18" key="1">
    <citation type="submission" date="2015-02" db="EMBL/GenBank/DDBJ databases">
        <title>Genome sequencing for Strongylocentrotus purpuratus.</title>
        <authorList>
            <person name="Murali S."/>
            <person name="Liu Y."/>
            <person name="Vee V."/>
            <person name="English A."/>
            <person name="Wang M."/>
            <person name="Skinner E."/>
            <person name="Han Y."/>
            <person name="Muzny D.M."/>
            <person name="Worley K.C."/>
            <person name="Gibbs R.A."/>
        </authorList>
    </citation>
    <scope>NUCLEOTIDE SEQUENCE</scope>
</reference>
<dbReference type="PROSITE" id="PS00439">
    <property type="entry name" value="ACYLTRANSF_C_1"/>
    <property type="match status" value="1"/>
</dbReference>
<dbReference type="KEGG" id="spu:585404"/>
<dbReference type="PANTHER" id="PTHR22589:SF67">
    <property type="entry name" value="PEROXISOMAL CARNITINE O-OCTANOYLTRANSFERASE"/>
    <property type="match status" value="1"/>
</dbReference>
<evidence type="ECO:0000256" key="10">
    <source>
        <dbReference type="ARBA" id="ARBA00023315"/>
    </source>
</evidence>
<evidence type="ECO:0000256" key="13">
    <source>
        <dbReference type="ARBA" id="ARBA00067184"/>
    </source>
</evidence>
<dbReference type="SUPFAM" id="SSF52777">
    <property type="entry name" value="CoA-dependent acyltransferases"/>
    <property type="match status" value="2"/>
</dbReference>
<keyword evidence="5" id="KW-0808">Transferase</keyword>
<dbReference type="GO" id="GO:0006631">
    <property type="term" value="P:fatty acid metabolic process"/>
    <property type="evidence" value="ECO:0007669"/>
    <property type="project" value="UniProtKB-KW"/>
</dbReference>
<evidence type="ECO:0000259" key="16">
    <source>
        <dbReference type="Pfam" id="PF00755"/>
    </source>
</evidence>
<evidence type="ECO:0000256" key="7">
    <source>
        <dbReference type="ARBA" id="ARBA00022990"/>
    </source>
</evidence>
<dbReference type="Proteomes" id="UP000007110">
    <property type="component" value="Unassembled WGS sequence"/>
</dbReference>
<feature type="compositionally biased region" description="Basic and acidic residues" evidence="15">
    <location>
        <begin position="1"/>
        <end position="14"/>
    </location>
</feature>
<dbReference type="OrthoDB" id="240216at2759"/>
<dbReference type="Pfam" id="PF00755">
    <property type="entry name" value="Carn_acyltransf"/>
    <property type="match status" value="1"/>
</dbReference>
<dbReference type="InterPro" id="IPR000542">
    <property type="entry name" value="Carn_acyl_trans"/>
</dbReference>
<feature type="active site" description="Proton acceptor" evidence="14">
    <location>
        <position position="324"/>
    </location>
</feature>
<keyword evidence="9" id="KW-0576">Peroxisome</keyword>
<keyword evidence="4" id="KW-0813">Transport</keyword>
<evidence type="ECO:0000256" key="6">
    <source>
        <dbReference type="ARBA" id="ARBA00022832"/>
    </source>
</evidence>
<feature type="region of interest" description="Disordered" evidence="15">
    <location>
        <begin position="1"/>
        <end position="21"/>
    </location>
</feature>
<evidence type="ECO:0000313" key="17">
    <source>
        <dbReference type="EnsemblMetazoa" id="XP_790326"/>
    </source>
</evidence>
<evidence type="ECO:0000256" key="9">
    <source>
        <dbReference type="ARBA" id="ARBA00023140"/>
    </source>
</evidence>
<evidence type="ECO:0000256" key="3">
    <source>
        <dbReference type="ARBA" id="ARBA00005232"/>
    </source>
</evidence>
<evidence type="ECO:0000256" key="12">
    <source>
        <dbReference type="ARBA" id="ARBA00066418"/>
    </source>
</evidence>
<name>A0A7M7TH12_STRPU</name>
<dbReference type="Gene3D" id="3.30.559.10">
    <property type="entry name" value="Chloramphenicol acetyltransferase-like domain"/>
    <property type="match status" value="1"/>
</dbReference>
<sequence length="610" mass="68880">MDSRSNTRRERTFQYDEDLPPLPVPSLQQTLHKYLQSVKPFLSEEELHETEGIVGEFAHGVGKTLHAKLVDRSEKRKNWLEQWWEEKAYLETRLPLGVLQNPSGPIPAQESMWPPREGTQLERGAICLWHLLSFYQLVRKEMLPVDKNRAGTQIFSMNQFRGMFHSCREPGLEKDTLYRYFKTEREGPCPTHVHVMCNGHIFKMTVFDRNGQLLTAAEIYRQMSYIKDMSRERGQCVGALTGDDRPTYAKAFEHLVSLDPANRAHIETIKSSIVGCIMDDGHPTTMAGTCAHGIAGPSPHNRWFDKGYSTIITSNGCACSNLDHAPFDGMVVVALSMYIHHRMLKDGGDMPGKPTVRPDIPMPIEMIFTVDQRVRDDIQHATETYHKLASTFDIVCSSYYQYGKDFMKKHKMHPDATIQLALQLAYYTATGKPGAAYETATTRQFYHGRTDTMRSCSMEAIDWCKAMLDSRADPTHQLSLLRRAHDKHNTLMAEAASGQGIDRHLLGLYILSQEMGLPVPDLFTDKAYTLSGGGGNFPLSTSTLGYTPILGSIAPMRNDGYMCCYRIGKEELQFTVSAFKNCAETDAYQLFHEITLALNKIGNLLLSAKL</sequence>
<dbReference type="OMA" id="DVWAKDY"/>
<keyword evidence="18" id="KW-1185">Reference proteome</keyword>
<dbReference type="InterPro" id="IPR042231">
    <property type="entry name" value="Cho/carn_acyl_trans_2"/>
</dbReference>
<accession>A0A7M7TH12</accession>
<dbReference type="PANTHER" id="PTHR22589">
    <property type="entry name" value="CARNITINE O-ACYLTRANSFERASE"/>
    <property type="match status" value="1"/>
</dbReference>
<evidence type="ECO:0000313" key="18">
    <source>
        <dbReference type="Proteomes" id="UP000007110"/>
    </source>
</evidence>
<dbReference type="Gene3D" id="3.30.559.70">
    <property type="entry name" value="Choline/Carnitine o-acyltransferase, domain 2"/>
    <property type="match status" value="1"/>
</dbReference>
<organism evidence="17 18">
    <name type="scientific">Strongylocentrotus purpuratus</name>
    <name type="common">Purple sea urchin</name>
    <dbReference type="NCBI Taxonomy" id="7668"/>
    <lineage>
        <taxon>Eukaryota</taxon>
        <taxon>Metazoa</taxon>
        <taxon>Echinodermata</taxon>
        <taxon>Eleutherozoa</taxon>
        <taxon>Echinozoa</taxon>
        <taxon>Echinoidea</taxon>
        <taxon>Euechinoidea</taxon>
        <taxon>Echinacea</taxon>
        <taxon>Camarodonta</taxon>
        <taxon>Echinidea</taxon>
        <taxon>Strongylocentrotidae</taxon>
        <taxon>Strongylocentrotus</taxon>
    </lineage>
</organism>
<dbReference type="GO" id="GO:0005777">
    <property type="term" value="C:peroxisome"/>
    <property type="evidence" value="ECO:0000318"/>
    <property type="project" value="GO_Central"/>
</dbReference>
<keyword evidence="8" id="KW-0443">Lipid metabolism</keyword>
<comment type="similarity">
    <text evidence="3">Belongs to the carnitine/choline acetyltransferase family.</text>
</comment>
<evidence type="ECO:0000256" key="14">
    <source>
        <dbReference type="PIRSR" id="PIRSR600542-1"/>
    </source>
</evidence>
<proteinExistence type="inferred from homology"/>
<dbReference type="RefSeq" id="XP_790326.3">
    <property type="nucleotide sequence ID" value="XM_785233.5"/>
</dbReference>
<reference evidence="17" key="2">
    <citation type="submission" date="2021-01" db="UniProtKB">
        <authorList>
            <consortium name="EnsemblMetazoa"/>
        </authorList>
    </citation>
    <scope>IDENTIFICATION</scope>
</reference>
<evidence type="ECO:0000256" key="5">
    <source>
        <dbReference type="ARBA" id="ARBA00022679"/>
    </source>
</evidence>
<comment type="pathway">
    <text evidence="2">Lipid metabolism; fatty acid beta-oxidation.</text>
</comment>
<keyword evidence="7" id="KW-0007">Acetylation</keyword>